<dbReference type="SUPFAM" id="SSF52540">
    <property type="entry name" value="P-loop containing nucleoside triphosphate hydrolases"/>
    <property type="match status" value="1"/>
</dbReference>
<proteinExistence type="inferred from homology"/>
<keyword evidence="5" id="KW-0735">Signal-anchor</keyword>
<name>A0ABP0FYB3_CLALP</name>
<keyword evidence="8" id="KW-0472">Membrane</keyword>
<evidence type="ECO:0000256" key="5">
    <source>
        <dbReference type="ARBA" id="ARBA00022968"/>
    </source>
</evidence>
<keyword evidence="3" id="KW-0808">Transferase</keyword>
<reference evidence="10 11" key="1">
    <citation type="submission" date="2024-02" db="EMBL/GenBank/DDBJ databases">
        <authorList>
            <person name="Daric V."/>
            <person name="Darras S."/>
        </authorList>
    </citation>
    <scope>NUCLEOTIDE SEQUENCE [LARGE SCALE GENOMIC DNA]</scope>
</reference>
<dbReference type="Proteomes" id="UP001642483">
    <property type="component" value="Unassembled WGS sequence"/>
</dbReference>
<dbReference type="InterPro" id="IPR009729">
    <property type="entry name" value="Gal-3-0_sulfotransfrase"/>
</dbReference>
<dbReference type="Gene3D" id="3.40.50.300">
    <property type="entry name" value="P-loop containing nucleotide triphosphate hydrolases"/>
    <property type="match status" value="1"/>
</dbReference>
<dbReference type="PANTHER" id="PTHR14647">
    <property type="entry name" value="GALACTOSE-3-O-SULFOTRANSFERASE"/>
    <property type="match status" value="1"/>
</dbReference>
<dbReference type="EMBL" id="CAWYQH010000097">
    <property type="protein sequence ID" value="CAK8683414.1"/>
    <property type="molecule type" value="Genomic_DNA"/>
</dbReference>
<keyword evidence="7" id="KW-0333">Golgi apparatus</keyword>
<evidence type="ECO:0000256" key="9">
    <source>
        <dbReference type="ARBA" id="ARBA00023180"/>
    </source>
</evidence>
<comment type="similarity">
    <text evidence="2">Belongs to the galactose-3-O-sulfotransferase family.</text>
</comment>
<accession>A0ABP0FYB3</accession>
<keyword evidence="6" id="KW-1133">Transmembrane helix</keyword>
<evidence type="ECO:0008006" key="12">
    <source>
        <dbReference type="Google" id="ProtNLM"/>
    </source>
</evidence>
<evidence type="ECO:0000256" key="6">
    <source>
        <dbReference type="ARBA" id="ARBA00022989"/>
    </source>
</evidence>
<protein>
    <recommendedName>
        <fullName evidence="12">Galactose-3-O-sulfotransferase 3</fullName>
    </recommendedName>
</protein>
<evidence type="ECO:0000313" key="11">
    <source>
        <dbReference type="Proteomes" id="UP001642483"/>
    </source>
</evidence>
<comment type="subcellular location">
    <subcellularLocation>
        <location evidence="1">Golgi apparatus membrane</location>
        <topology evidence="1">Single-pass type II membrane protein</topology>
    </subcellularLocation>
</comment>
<evidence type="ECO:0000256" key="8">
    <source>
        <dbReference type="ARBA" id="ARBA00023136"/>
    </source>
</evidence>
<organism evidence="10 11">
    <name type="scientific">Clavelina lepadiformis</name>
    <name type="common">Light-bulb sea squirt</name>
    <name type="synonym">Ascidia lepadiformis</name>
    <dbReference type="NCBI Taxonomy" id="159417"/>
    <lineage>
        <taxon>Eukaryota</taxon>
        <taxon>Metazoa</taxon>
        <taxon>Chordata</taxon>
        <taxon>Tunicata</taxon>
        <taxon>Ascidiacea</taxon>
        <taxon>Aplousobranchia</taxon>
        <taxon>Clavelinidae</taxon>
        <taxon>Clavelina</taxon>
    </lineage>
</organism>
<comment type="caution">
    <text evidence="10">The sequence shown here is derived from an EMBL/GenBank/DDBJ whole genome shotgun (WGS) entry which is preliminary data.</text>
</comment>
<keyword evidence="11" id="KW-1185">Reference proteome</keyword>
<evidence type="ECO:0000313" key="10">
    <source>
        <dbReference type="EMBL" id="CAK8683414.1"/>
    </source>
</evidence>
<evidence type="ECO:0000256" key="2">
    <source>
        <dbReference type="ARBA" id="ARBA00008124"/>
    </source>
</evidence>
<evidence type="ECO:0000256" key="3">
    <source>
        <dbReference type="ARBA" id="ARBA00022679"/>
    </source>
</evidence>
<sequence>MQATRKRHIWMLCIGCALVMVVWKSKNFINGFTSLKKQLKNNATRTNRCQRKTNISFIKTHKTASTAVQNVLLRYGLHNNLKIAFPVNTHDFNYPGFFSNTSVAKHGPNPYNIICHHMRMRYAATKSIMPKDSPFVTIVREPGQLFESTFDYFWPIVPSFQRVPHHNKTSIEDWLDQAADHMHAAGPSTYAHFGKNPTFFDLGYNNMKDHEQHIQEALTELSKIFDLVMVADYFDESIVLFADLMCWDLEDVACLSLNARSHDNDSEAKTRRARIREKARRWNKADATLFDYFNATLWKKIEMFGLKKMESAISKLKEIRNNLTDICIEGGGLVDSENISDLDFKKTIFKPRGVSVASYNLKPGAEKLAICRELIASENTFSRQVFNTQRDRLLPRTSKYGISQTFFLKLLTLTSILLIGKLICFKFYQITSRCVFCHGK</sequence>
<keyword evidence="4" id="KW-0812">Transmembrane</keyword>
<keyword evidence="9" id="KW-0325">Glycoprotein</keyword>
<evidence type="ECO:0000256" key="4">
    <source>
        <dbReference type="ARBA" id="ARBA00022692"/>
    </source>
</evidence>
<dbReference type="PANTHER" id="PTHR14647:SF87">
    <property type="entry name" value="PUTATIVE-RELATED"/>
    <property type="match status" value="1"/>
</dbReference>
<dbReference type="Pfam" id="PF06990">
    <property type="entry name" value="Gal-3-0_sulfotr"/>
    <property type="match status" value="1"/>
</dbReference>
<dbReference type="InterPro" id="IPR027417">
    <property type="entry name" value="P-loop_NTPase"/>
</dbReference>
<evidence type="ECO:0000256" key="7">
    <source>
        <dbReference type="ARBA" id="ARBA00023034"/>
    </source>
</evidence>
<evidence type="ECO:0000256" key="1">
    <source>
        <dbReference type="ARBA" id="ARBA00004323"/>
    </source>
</evidence>
<gene>
    <name evidence="10" type="ORF">CVLEPA_LOCUS14492</name>
</gene>